<gene>
    <name evidence="1" type="primary">MED18</name>
    <name evidence="2" type="ORF">X797_002234</name>
</gene>
<dbReference type="EMBL" id="JELW01000002">
    <property type="protein sequence ID" value="EXV04553.1"/>
    <property type="molecule type" value="Genomic_DNA"/>
</dbReference>
<evidence type="ECO:0000256" key="1">
    <source>
        <dbReference type="RuleBase" id="RU364150"/>
    </source>
</evidence>
<comment type="function">
    <text evidence="1">Component of the Mediator complex, a coactivator involved in the regulated transcription of nearly all RNA polymerase II-dependent genes. Mediator functions as a bridge to convey information from gene-specific regulatory proteins to the basal RNA polymerase II transcription machinery. Mediator is recruited to promoters by direct interactions with regulatory proteins and serves as a scaffold for the assembly of a functional preinitiation complex with RNA polymerase II and the general transcription factors.</text>
</comment>
<comment type="similarity">
    <text evidence="1">Belongs to the Mediator complex subunit 18 family.</text>
</comment>
<evidence type="ECO:0000313" key="3">
    <source>
        <dbReference type="Proteomes" id="UP000030151"/>
    </source>
</evidence>
<proteinExistence type="inferred from homology"/>
<dbReference type="AlphaFoldDB" id="A0A0A1V4R9"/>
<keyword evidence="1" id="KW-0804">Transcription</keyword>
<protein>
    <recommendedName>
        <fullName evidence="1">Mediator of RNA polymerase II transcription subunit 18</fullName>
    </recommendedName>
    <alternativeName>
        <fullName evidence="1">Mediator complex subunit 18</fullName>
    </alternativeName>
</protein>
<comment type="caution">
    <text evidence="2">The sequence shown here is derived from an EMBL/GenBank/DDBJ whole genome shotgun (WGS) entry which is preliminary data.</text>
</comment>
<dbReference type="OrthoDB" id="5348092at2759"/>
<evidence type="ECO:0000313" key="2">
    <source>
        <dbReference type="EMBL" id="EXV04553.1"/>
    </source>
</evidence>
<dbReference type="Proteomes" id="UP000030151">
    <property type="component" value="Unassembled WGS sequence"/>
</dbReference>
<dbReference type="GO" id="GO:0003712">
    <property type="term" value="F:transcription coregulator activity"/>
    <property type="evidence" value="ECO:0007669"/>
    <property type="project" value="InterPro"/>
</dbReference>
<keyword evidence="1" id="KW-0805">Transcription regulation</keyword>
<dbReference type="InterPro" id="IPR019095">
    <property type="entry name" value="Mediator_Med18"/>
</dbReference>
<dbReference type="HOGENOM" id="CLU_042562_1_0_1"/>
<sequence>MYELFLTALVEDKDFNAACAVLSGFCAMSPWETVNRVLYLQGPPRPSGITNQSSIDKPLRKDLALLWKELHQSLSRQSCILQVRYEIVKDRDMGPSAAPMDLDSMPGVLRWADFPDPPHGRPLLTQRKMVEIWEQKKLLPIMRDNNYRFFREEIEFCLTRQYFLRSIGDYAPLESRGGQQPSPLTSLPAWDAVTPVDMQNRWILLVKSHVVQDNKPDDIKLAQDQLLSIRGELEGAFDFKIIDRKVHDTRIAQQQQGIQALPQKVMLGKT</sequence>
<name>A0A0A1V4R9_9HYPO</name>
<keyword evidence="1" id="KW-0539">Nucleus</keyword>
<reference evidence="2 3" key="1">
    <citation type="submission" date="2014-02" db="EMBL/GenBank/DDBJ databases">
        <title>The genome sequence of the entomopathogenic fungus Metarhizium robertsii ARSEF 2575.</title>
        <authorList>
            <person name="Giuliano Garisto Donzelli B."/>
            <person name="Roe B.A."/>
            <person name="Macmil S.L."/>
            <person name="Krasnoff S.B."/>
            <person name="Gibson D.M."/>
        </authorList>
    </citation>
    <scope>NUCLEOTIDE SEQUENCE [LARGE SCALE GENOMIC DNA]</scope>
    <source>
        <strain evidence="2 3">ARSEF 2575</strain>
    </source>
</reference>
<dbReference type="GO" id="GO:0006357">
    <property type="term" value="P:regulation of transcription by RNA polymerase II"/>
    <property type="evidence" value="ECO:0007669"/>
    <property type="project" value="InterPro"/>
</dbReference>
<dbReference type="Pfam" id="PF09637">
    <property type="entry name" value="Med18"/>
    <property type="match status" value="1"/>
</dbReference>
<comment type="subcellular location">
    <subcellularLocation>
        <location evidence="1">Nucleus</location>
    </subcellularLocation>
</comment>
<comment type="subunit">
    <text evidence="1">Component of the Mediator complex.</text>
</comment>
<keyword evidence="1" id="KW-0010">Activator</keyword>
<dbReference type="eggNOG" id="ENOG502RI2G">
    <property type="taxonomic scope" value="Eukaryota"/>
</dbReference>
<dbReference type="Gene3D" id="2.40.320.10">
    <property type="entry name" value="Hypothetical Protein Pfu-838710-001"/>
    <property type="match status" value="1"/>
</dbReference>
<accession>A0A0A1V4R9</accession>
<dbReference type="GO" id="GO:0016592">
    <property type="term" value="C:mediator complex"/>
    <property type="evidence" value="ECO:0007669"/>
    <property type="project" value="InterPro"/>
</dbReference>
<organism evidence="2 3">
    <name type="scientific">Metarhizium robertsii</name>
    <dbReference type="NCBI Taxonomy" id="568076"/>
    <lineage>
        <taxon>Eukaryota</taxon>
        <taxon>Fungi</taxon>
        <taxon>Dikarya</taxon>
        <taxon>Ascomycota</taxon>
        <taxon>Pezizomycotina</taxon>
        <taxon>Sordariomycetes</taxon>
        <taxon>Hypocreomycetidae</taxon>
        <taxon>Hypocreales</taxon>
        <taxon>Clavicipitaceae</taxon>
        <taxon>Metarhizium</taxon>
    </lineage>
</organism>